<dbReference type="AlphaFoldDB" id="A0ABD2YV85"/>
<name>A0ABD2YV85_9GENT</name>
<gene>
    <name evidence="1" type="ORF">ACH5RR_030170</name>
</gene>
<dbReference type="EMBL" id="JBJUIK010000012">
    <property type="protein sequence ID" value="KAL3510769.1"/>
    <property type="molecule type" value="Genomic_DNA"/>
</dbReference>
<comment type="caution">
    <text evidence="1">The sequence shown here is derived from an EMBL/GenBank/DDBJ whole genome shotgun (WGS) entry which is preliminary data.</text>
</comment>
<keyword evidence="2" id="KW-1185">Reference proteome</keyword>
<evidence type="ECO:0000313" key="1">
    <source>
        <dbReference type="EMBL" id="KAL3510769.1"/>
    </source>
</evidence>
<organism evidence="1 2">
    <name type="scientific">Cinchona calisaya</name>
    <dbReference type="NCBI Taxonomy" id="153742"/>
    <lineage>
        <taxon>Eukaryota</taxon>
        <taxon>Viridiplantae</taxon>
        <taxon>Streptophyta</taxon>
        <taxon>Embryophyta</taxon>
        <taxon>Tracheophyta</taxon>
        <taxon>Spermatophyta</taxon>
        <taxon>Magnoliopsida</taxon>
        <taxon>eudicotyledons</taxon>
        <taxon>Gunneridae</taxon>
        <taxon>Pentapetalae</taxon>
        <taxon>asterids</taxon>
        <taxon>lamiids</taxon>
        <taxon>Gentianales</taxon>
        <taxon>Rubiaceae</taxon>
        <taxon>Cinchonoideae</taxon>
        <taxon>Cinchoneae</taxon>
        <taxon>Cinchona</taxon>
    </lineage>
</organism>
<dbReference type="Proteomes" id="UP001630127">
    <property type="component" value="Unassembled WGS sequence"/>
</dbReference>
<sequence>MVSTVEPIIATGKNFSIGQVDEQLAATFNAQSSSPHLSQEISTMAATVKSCISTNTDPSGVDENATIAPPKCAAWNVQGNDFATVVHLRGRGLPAAQAKQDKAMVMGGMFVAAPSFQDHNRQQPMDDN</sequence>
<evidence type="ECO:0000313" key="2">
    <source>
        <dbReference type="Proteomes" id="UP001630127"/>
    </source>
</evidence>
<proteinExistence type="predicted"/>
<reference evidence="1 2" key="1">
    <citation type="submission" date="2024-11" db="EMBL/GenBank/DDBJ databases">
        <title>A near-complete genome assembly of Cinchona calisaya.</title>
        <authorList>
            <person name="Lian D.C."/>
            <person name="Zhao X.W."/>
            <person name="Wei L."/>
        </authorList>
    </citation>
    <scope>NUCLEOTIDE SEQUENCE [LARGE SCALE GENOMIC DNA]</scope>
    <source>
        <tissue evidence="1">Nenye</tissue>
    </source>
</reference>
<accession>A0ABD2YV85</accession>
<protein>
    <submittedName>
        <fullName evidence="1">Uncharacterized protein</fullName>
    </submittedName>
</protein>